<evidence type="ECO:0000313" key="2">
    <source>
        <dbReference type="EMBL" id="QHT98538.1"/>
    </source>
</evidence>
<organism evidence="2">
    <name type="scientific">viral metagenome</name>
    <dbReference type="NCBI Taxonomy" id="1070528"/>
    <lineage>
        <taxon>unclassified sequences</taxon>
        <taxon>metagenomes</taxon>
        <taxon>organismal metagenomes</taxon>
    </lineage>
</organism>
<dbReference type="AlphaFoldDB" id="A0A6C0IYW5"/>
<accession>A0A6C0IYW5</accession>
<reference evidence="2" key="1">
    <citation type="journal article" date="2020" name="Nature">
        <title>Giant virus diversity and host interactions through global metagenomics.</title>
        <authorList>
            <person name="Schulz F."/>
            <person name="Roux S."/>
            <person name="Paez-Espino D."/>
            <person name="Jungbluth S."/>
            <person name="Walsh D.A."/>
            <person name="Denef V.J."/>
            <person name="McMahon K.D."/>
            <person name="Konstantinidis K.T."/>
            <person name="Eloe-Fadrosh E.A."/>
            <person name="Kyrpides N.C."/>
            <person name="Woyke T."/>
        </authorList>
    </citation>
    <scope>NUCLEOTIDE SEQUENCE</scope>
    <source>
        <strain evidence="2">GVMAG-M-3300025652-16</strain>
    </source>
</reference>
<proteinExistence type="predicted"/>
<dbReference type="EMBL" id="MN740293">
    <property type="protein sequence ID" value="QHT98538.1"/>
    <property type="molecule type" value="Genomic_DNA"/>
</dbReference>
<evidence type="ECO:0000256" key="1">
    <source>
        <dbReference type="SAM" id="MobiDB-lite"/>
    </source>
</evidence>
<feature type="region of interest" description="Disordered" evidence="1">
    <location>
        <begin position="67"/>
        <end position="95"/>
    </location>
</feature>
<feature type="compositionally biased region" description="Acidic residues" evidence="1">
    <location>
        <begin position="68"/>
        <end position="83"/>
    </location>
</feature>
<protein>
    <submittedName>
        <fullName evidence="2">Uncharacterized protein</fullName>
    </submittedName>
</protein>
<name>A0A6C0IYW5_9ZZZZ</name>
<sequence>MSEVDVQQPEIVTDVDQNRKYIEDFLDQVKTDNFAKAEKTFSDLVGGKLGDALDQQKAKIAGAVFDSPEADLGDPFDDEDDLDASLGAETGEVEV</sequence>